<reference evidence="2" key="1">
    <citation type="submission" date="2015-09" db="EMBL/GenBank/DDBJ databases">
        <authorList>
            <consortium name="Pathogen Informatics"/>
        </authorList>
    </citation>
    <scope>NUCLEOTIDE SEQUENCE [LARGE SCALE GENOMIC DNA]</scope>
    <source>
        <strain evidence="2">Lake Konstanz</strain>
    </source>
</reference>
<dbReference type="VEuPathDB" id="TriTrypDB:BSAL_30820"/>
<dbReference type="GO" id="GO:0005840">
    <property type="term" value="C:ribosome"/>
    <property type="evidence" value="ECO:0007669"/>
    <property type="project" value="UniProtKB-KW"/>
</dbReference>
<dbReference type="InterPro" id="IPR036265">
    <property type="entry name" value="HIT-like_sf"/>
</dbReference>
<dbReference type="Proteomes" id="UP000051952">
    <property type="component" value="Unassembled WGS sequence"/>
</dbReference>
<dbReference type="EMBL" id="CYKH01001901">
    <property type="protein sequence ID" value="CUG91224.1"/>
    <property type="molecule type" value="Genomic_DNA"/>
</dbReference>
<accession>A0A0S4JLW9</accession>
<name>A0A0S4JLW9_BODSA</name>
<dbReference type="SUPFAM" id="SSF54197">
    <property type="entry name" value="HIT-like"/>
    <property type="match status" value="1"/>
</dbReference>
<evidence type="ECO:0000313" key="2">
    <source>
        <dbReference type="Proteomes" id="UP000051952"/>
    </source>
</evidence>
<keyword evidence="2" id="KW-1185">Reference proteome</keyword>
<dbReference type="AlphaFoldDB" id="A0A0S4JLW9"/>
<gene>
    <name evidence="1" type="ORF">BSAL_30820</name>
</gene>
<sequence length="507" mass="56946">MFLCLPCHTKIDRKANRVGRHQTECFIRNIIFHFSIHPNIPNVKPPSPAVGGITYSATAQQLLRSAYSRPIGGGSISMPRKLNIVLLLIVVLLLLVTLRPSSSVPTSMAKWAHLPFQVPKAAAAVVFPEVQSIYQAVAKVRSLPSDHALTQRFSRMFETRSKLGTLVVPPSFEAKARELFAAYPGGTKNLGFITNQTIITTYNRYTEEYTMFNEVRRYRPGYQEKLSPESEHVIQQAIRDSEGADKCDFCSVERTAVDVFGRIESKHCYTASNVAKYEQWHGLIVSKAHSPLVFDKDMMQDYMETAHEWYRRVNKLDPEAQFPHLMWDAGKRAAASQIHQHLQMIITQDRYLTRTEHTKAASVRFEQDHSLNYWEELIAIHEALGLAVRAGPTVVLSYITPIKEREMIIVTENSHHPSFGRAIAAALHALTDDIGCRAFSLAISFAPLDNKGNTAFGPFPAMARVVDRGSPMDTRSDVGAMEFYGANNVGADPYQIMPFLRKQVAQV</sequence>
<organism evidence="1 2">
    <name type="scientific">Bodo saltans</name>
    <name type="common">Flagellated protozoan</name>
    <dbReference type="NCBI Taxonomy" id="75058"/>
    <lineage>
        <taxon>Eukaryota</taxon>
        <taxon>Discoba</taxon>
        <taxon>Euglenozoa</taxon>
        <taxon>Kinetoplastea</taxon>
        <taxon>Metakinetoplastina</taxon>
        <taxon>Eubodonida</taxon>
        <taxon>Bodonidae</taxon>
        <taxon>Bodo</taxon>
    </lineage>
</organism>
<keyword evidence="1" id="KW-0689">Ribosomal protein</keyword>
<evidence type="ECO:0000313" key="1">
    <source>
        <dbReference type="EMBL" id="CUG91224.1"/>
    </source>
</evidence>
<dbReference type="OMA" id="FFMWNCL"/>
<dbReference type="OrthoDB" id="5945460at2759"/>
<proteinExistence type="predicted"/>
<protein>
    <submittedName>
        <fullName evidence="1">Ribosomal protein S15, putative</fullName>
    </submittedName>
</protein>
<keyword evidence="1" id="KW-0687">Ribonucleoprotein</keyword>